<proteinExistence type="predicted"/>
<dbReference type="EMBL" id="JACOMF010000109">
    <property type="protein sequence ID" value="MBC4019035.1"/>
    <property type="molecule type" value="Genomic_DNA"/>
</dbReference>
<keyword evidence="2" id="KW-1185">Reference proteome</keyword>
<gene>
    <name evidence="1" type="ORF">H7965_27735</name>
</gene>
<comment type="caution">
    <text evidence="1">The sequence shown here is derived from an EMBL/GenBank/DDBJ whole genome shotgun (WGS) entry which is preliminary data.</text>
</comment>
<protein>
    <submittedName>
        <fullName evidence="1">Uncharacterized protein</fullName>
    </submittedName>
</protein>
<accession>A0A9X0R508</accession>
<sequence length="68" mass="7444">MARMSGVFGQLRLVLRGLSATTLWRIPSSSRQKRVVLGIVARIRQHRVEGEQGGGLAHRRGEPLAGPD</sequence>
<evidence type="ECO:0000313" key="1">
    <source>
        <dbReference type="EMBL" id="MBC4019035.1"/>
    </source>
</evidence>
<dbReference type="RefSeq" id="WP_186773770.1">
    <property type="nucleotide sequence ID" value="NZ_JACOMF010000109.1"/>
</dbReference>
<evidence type="ECO:0000313" key="2">
    <source>
        <dbReference type="Proteomes" id="UP000600101"/>
    </source>
</evidence>
<dbReference type="Proteomes" id="UP000600101">
    <property type="component" value="Unassembled WGS sequence"/>
</dbReference>
<dbReference type="AlphaFoldDB" id="A0A9X0R508"/>
<reference evidence="1" key="1">
    <citation type="submission" date="2020-08" db="EMBL/GenBank/DDBJ databases">
        <authorList>
            <person name="Hu Y."/>
            <person name="Nguyen S.V."/>
            <person name="Li F."/>
            <person name="Fanning S."/>
        </authorList>
    </citation>
    <scope>NUCLEOTIDE SEQUENCE</scope>
    <source>
        <strain evidence="1">SYSU D8009</strain>
    </source>
</reference>
<organism evidence="1 2">
    <name type="scientific">Siccirubricoccus deserti</name>
    <dbReference type="NCBI Taxonomy" id="2013562"/>
    <lineage>
        <taxon>Bacteria</taxon>
        <taxon>Pseudomonadati</taxon>
        <taxon>Pseudomonadota</taxon>
        <taxon>Alphaproteobacteria</taxon>
        <taxon>Acetobacterales</taxon>
        <taxon>Roseomonadaceae</taxon>
        <taxon>Siccirubricoccus</taxon>
    </lineage>
</organism>
<name>A0A9X0R508_9PROT</name>